<evidence type="ECO:0000313" key="2">
    <source>
        <dbReference type="Proteomes" id="UP000289738"/>
    </source>
</evidence>
<dbReference type="Proteomes" id="UP000289738">
    <property type="component" value="Chromosome B06"/>
</dbReference>
<accession>A0A444YPM9</accession>
<dbReference type="STRING" id="3818.A0A444YPM9"/>
<keyword evidence="2" id="KW-1185">Reference proteome</keyword>
<dbReference type="PANTHER" id="PTHR22774">
    <property type="entry name" value="CHOREIN N-TERMINAL DOMAIN-CONTAINING PROTEIN"/>
    <property type="match status" value="1"/>
</dbReference>
<dbReference type="EMBL" id="SDMP01000016">
    <property type="protein sequence ID" value="RYR03924.1"/>
    <property type="molecule type" value="Genomic_DNA"/>
</dbReference>
<dbReference type="PANTHER" id="PTHR22774:SF11">
    <property type="entry name" value="CHOREIN N-TERMINAL DOMAIN-CONTAINING PROTEIN"/>
    <property type="match status" value="1"/>
</dbReference>
<name>A0A444YPM9_ARAHY</name>
<dbReference type="InterPro" id="IPR026728">
    <property type="entry name" value="BLTP3A/B"/>
</dbReference>
<dbReference type="AlphaFoldDB" id="A0A444YPM9"/>
<sequence>MVHVIPLGEQDTESHCLNGSASISGIRLGGGMSYAEVLLHRFGIIGPDGGPGKGLCKGFEKLQAGPLATIFKTTPPDVDNSEDVNFMPVGSLSKGKEISFPKLNKPKNVDINIELAGDSMMLIVIVSIPCLGVSTDSGYLIIRPNSNQIN</sequence>
<protein>
    <submittedName>
        <fullName evidence="1">Uncharacterized protein</fullName>
    </submittedName>
</protein>
<proteinExistence type="predicted"/>
<comment type="caution">
    <text evidence="1">The sequence shown here is derived from an EMBL/GenBank/DDBJ whole genome shotgun (WGS) entry which is preliminary data.</text>
</comment>
<evidence type="ECO:0000313" key="1">
    <source>
        <dbReference type="EMBL" id="RYR03924.1"/>
    </source>
</evidence>
<reference evidence="1 2" key="1">
    <citation type="submission" date="2019-01" db="EMBL/GenBank/DDBJ databases">
        <title>Sequencing of cultivated peanut Arachis hypogaea provides insights into genome evolution and oil improvement.</title>
        <authorList>
            <person name="Chen X."/>
        </authorList>
    </citation>
    <scope>NUCLEOTIDE SEQUENCE [LARGE SCALE GENOMIC DNA]</scope>
    <source>
        <strain evidence="2">cv. Fuhuasheng</strain>
        <tissue evidence="1">Leaves</tissue>
    </source>
</reference>
<gene>
    <name evidence="1" type="ORF">Ahy_B06g083351</name>
</gene>
<organism evidence="1 2">
    <name type="scientific">Arachis hypogaea</name>
    <name type="common">Peanut</name>
    <dbReference type="NCBI Taxonomy" id="3818"/>
    <lineage>
        <taxon>Eukaryota</taxon>
        <taxon>Viridiplantae</taxon>
        <taxon>Streptophyta</taxon>
        <taxon>Embryophyta</taxon>
        <taxon>Tracheophyta</taxon>
        <taxon>Spermatophyta</taxon>
        <taxon>Magnoliopsida</taxon>
        <taxon>eudicotyledons</taxon>
        <taxon>Gunneridae</taxon>
        <taxon>Pentapetalae</taxon>
        <taxon>rosids</taxon>
        <taxon>fabids</taxon>
        <taxon>Fabales</taxon>
        <taxon>Fabaceae</taxon>
        <taxon>Papilionoideae</taxon>
        <taxon>50 kb inversion clade</taxon>
        <taxon>dalbergioids sensu lato</taxon>
        <taxon>Dalbergieae</taxon>
        <taxon>Pterocarpus clade</taxon>
        <taxon>Arachis</taxon>
    </lineage>
</organism>